<dbReference type="RefSeq" id="XP_036263278.1">
    <property type="nucleotide sequence ID" value="XM_036407589.1"/>
</dbReference>
<reference evidence="2" key="1">
    <citation type="submission" date="2014-09" db="EMBL/GenBank/DDBJ databases">
        <authorList>
            <person name="Sharma Rahul"/>
            <person name="Thines Marco"/>
        </authorList>
    </citation>
    <scope>NUCLEOTIDE SEQUENCE [LARGE SCALE GENOMIC DNA]</scope>
</reference>
<evidence type="ECO:0000313" key="1">
    <source>
        <dbReference type="EMBL" id="CEG43964.1"/>
    </source>
</evidence>
<evidence type="ECO:0000313" key="2">
    <source>
        <dbReference type="Proteomes" id="UP000054928"/>
    </source>
</evidence>
<proteinExistence type="predicted"/>
<dbReference type="EMBL" id="CCYD01000810">
    <property type="protein sequence ID" value="CEG43964.1"/>
    <property type="molecule type" value="Genomic_DNA"/>
</dbReference>
<organism evidence="1 2">
    <name type="scientific">Plasmopara halstedii</name>
    <name type="common">Downy mildew of sunflower</name>
    <dbReference type="NCBI Taxonomy" id="4781"/>
    <lineage>
        <taxon>Eukaryota</taxon>
        <taxon>Sar</taxon>
        <taxon>Stramenopiles</taxon>
        <taxon>Oomycota</taxon>
        <taxon>Peronosporomycetes</taxon>
        <taxon>Peronosporales</taxon>
        <taxon>Peronosporaceae</taxon>
        <taxon>Plasmopara</taxon>
    </lineage>
</organism>
<sequence>MMCNTAKLEEVFTGRCFLCREGNRSKRVTCACPDCRLKSFSSRPFHYIAFKVCNSQHRTRHSLVENCDLLLAQKSCIFPPQR</sequence>
<dbReference type="Proteomes" id="UP000054928">
    <property type="component" value="Unassembled WGS sequence"/>
</dbReference>
<keyword evidence="2" id="KW-1185">Reference proteome</keyword>
<accession>A0A0P1ARA5</accession>
<protein>
    <submittedName>
        <fullName evidence="1">Uncharacterized protein</fullName>
    </submittedName>
</protein>
<name>A0A0P1ARA5_PLAHL</name>
<dbReference type="GeneID" id="59052704"/>
<dbReference type="AlphaFoldDB" id="A0A0P1ARA5"/>